<dbReference type="Proteomes" id="UP001178507">
    <property type="component" value="Unassembled WGS sequence"/>
</dbReference>
<reference evidence="3" key="1">
    <citation type="submission" date="2023-08" db="EMBL/GenBank/DDBJ databases">
        <authorList>
            <person name="Chen Y."/>
            <person name="Shah S."/>
            <person name="Dougan E. K."/>
            <person name="Thang M."/>
            <person name="Chan C."/>
        </authorList>
    </citation>
    <scope>NUCLEOTIDE SEQUENCE</scope>
</reference>
<keyword evidence="1" id="KW-0812">Transmembrane</keyword>
<organism evidence="3 4">
    <name type="scientific">Effrenium voratum</name>
    <dbReference type="NCBI Taxonomy" id="2562239"/>
    <lineage>
        <taxon>Eukaryota</taxon>
        <taxon>Sar</taxon>
        <taxon>Alveolata</taxon>
        <taxon>Dinophyceae</taxon>
        <taxon>Suessiales</taxon>
        <taxon>Symbiodiniaceae</taxon>
        <taxon>Effrenium</taxon>
    </lineage>
</organism>
<protein>
    <recommendedName>
        <fullName evidence="2">Band 7 domain-containing protein</fullName>
    </recommendedName>
</protein>
<keyword evidence="1" id="KW-1133">Transmembrane helix</keyword>
<proteinExistence type="predicted"/>
<evidence type="ECO:0000313" key="3">
    <source>
        <dbReference type="EMBL" id="CAJ1386172.1"/>
    </source>
</evidence>
<evidence type="ECO:0000313" key="4">
    <source>
        <dbReference type="Proteomes" id="UP001178507"/>
    </source>
</evidence>
<feature type="domain" description="Band 7" evidence="2">
    <location>
        <begin position="62"/>
        <end position="228"/>
    </location>
</feature>
<dbReference type="EMBL" id="CAUJNA010001336">
    <property type="protein sequence ID" value="CAJ1386172.1"/>
    <property type="molecule type" value="Genomic_DNA"/>
</dbReference>
<dbReference type="Gene3D" id="3.30.479.30">
    <property type="entry name" value="Band 7 domain"/>
    <property type="match status" value="1"/>
</dbReference>
<evidence type="ECO:0000256" key="1">
    <source>
        <dbReference type="SAM" id="Phobius"/>
    </source>
</evidence>
<accession>A0AA36IEB7</accession>
<dbReference type="InterPro" id="IPR001107">
    <property type="entry name" value="Band_7"/>
</dbReference>
<dbReference type="Pfam" id="PF01145">
    <property type="entry name" value="Band_7"/>
    <property type="match status" value="1"/>
</dbReference>
<dbReference type="InterPro" id="IPR036013">
    <property type="entry name" value="Band_7/SPFH_dom_sf"/>
</dbReference>
<keyword evidence="4" id="KW-1185">Reference proteome</keyword>
<comment type="caution">
    <text evidence="3">The sequence shown here is derived from an EMBL/GenBank/DDBJ whole genome shotgun (WGS) entry which is preliminary data.</text>
</comment>
<dbReference type="SUPFAM" id="SSF117892">
    <property type="entry name" value="Band 7/SPFH domain"/>
    <property type="match status" value="1"/>
</dbReference>
<evidence type="ECO:0000259" key="2">
    <source>
        <dbReference type="Pfam" id="PF01145"/>
    </source>
</evidence>
<dbReference type="AlphaFoldDB" id="A0AA36IEB7"/>
<sequence>MGISEVTVGDMIPSKPEKRCCAMCGCISFLIIFILFLTSFQQVNRLNAGLLRNGFTGEVNLERSYLPGRYFVGFWNEFMHFPTTLNTIEFADEAVEEGVQQLGKLRSRDKDGKQIWLDVSVQYRIYPNELPQIYREMTKLYEDVYISELRGALQRITNEFTVDEAWKDYSAVNQKMLDECKTVLLPRHAECWGLQLWGVRLQTEYENQLVRTQVRKQAEETALATQTQTEYRQKTEVILAEYVANVTVINQKGQADKQRIERDALSAAQSALVGAQGDVLKIVFDTVKLNATDTTTEKLMSGSELVKYQNILMLKEKKSSNFHIKPAL</sequence>
<keyword evidence="1" id="KW-0472">Membrane</keyword>
<name>A0AA36IEB7_9DINO</name>
<gene>
    <name evidence="3" type="ORF">EVOR1521_LOCUS12608</name>
</gene>
<feature type="transmembrane region" description="Helical" evidence="1">
    <location>
        <begin position="20"/>
        <end position="40"/>
    </location>
</feature>